<evidence type="ECO:0000313" key="3">
    <source>
        <dbReference type="Proteomes" id="UP000198717"/>
    </source>
</evidence>
<dbReference type="EMBL" id="BJVY01000071">
    <property type="protein sequence ID" value="GEL75397.1"/>
    <property type="molecule type" value="Genomic_DNA"/>
</dbReference>
<dbReference type="GO" id="GO:0003677">
    <property type="term" value="F:DNA binding"/>
    <property type="evidence" value="ECO:0007669"/>
    <property type="project" value="InterPro"/>
</dbReference>
<name>A0A511HP73_9BACT</name>
<protein>
    <submittedName>
        <fullName evidence="2">Transposase</fullName>
    </submittedName>
</protein>
<dbReference type="GO" id="GO:0004803">
    <property type="term" value="F:transposase activity"/>
    <property type="evidence" value="ECO:0007669"/>
    <property type="project" value="InterPro"/>
</dbReference>
<dbReference type="InterPro" id="IPR009057">
    <property type="entry name" value="Homeodomain-like_sf"/>
</dbReference>
<organism evidence="1 4">
    <name type="scientific">Myxococcus virescens</name>
    <dbReference type="NCBI Taxonomy" id="83456"/>
    <lineage>
        <taxon>Bacteria</taxon>
        <taxon>Pseudomonadati</taxon>
        <taxon>Myxococcota</taxon>
        <taxon>Myxococcia</taxon>
        <taxon>Myxococcales</taxon>
        <taxon>Cystobacterineae</taxon>
        <taxon>Myxococcaceae</taxon>
        <taxon>Myxococcus</taxon>
    </lineage>
</organism>
<evidence type="ECO:0000313" key="4">
    <source>
        <dbReference type="Proteomes" id="UP000321224"/>
    </source>
</evidence>
<keyword evidence="3" id="KW-1185">Reference proteome</keyword>
<reference evidence="1 4" key="2">
    <citation type="submission" date="2019-07" db="EMBL/GenBank/DDBJ databases">
        <title>Whole genome shotgun sequence of Myxococcus virescens NBRC 100334.</title>
        <authorList>
            <person name="Hosoyama A."/>
            <person name="Uohara A."/>
            <person name="Ohji S."/>
            <person name="Ichikawa N."/>
        </authorList>
    </citation>
    <scope>NUCLEOTIDE SEQUENCE [LARGE SCALE GENOMIC DNA]</scope>
    <source>
        <strain evidence="1 4">NBRC 100334</strain>
    </source>
</reference>
<proteinExistence type="predicted"/>
<dbReference type="SUPFAM" id="SSF46689">
    <property type="entry name" value="Homeodomain-like"/>
    <property type="match status" value="1"/>
</dbReference>
<dbReference type="InterPro" id="IPR002514">
    <property type="entry name" value="Transposase_8"/>
</dbReference>
<dbReference type="AlphaFoldDB" id="A0A511HP73"/>
<evidence type="ECO:0000313" key="2">
    <source>
        <dbReference type="EMBL" id="SDE65903.1"/>
    </source>
</evidence>
<reference evidence="2 3" key="1">
    <citation type="submission" date="2016-10" db="EMBL/GenBank/DDBJ databases">
        <authorList>
            <person name="Varghese N."/>
            <person name="Submissions S."/>
        </authorList>
    </citation>
    <scope>NUCLEOTIDE SEQUENCE [LARGE SCALE GENOMIC DNA]</scope>
    <source>
        <strain evidence="2 3">DSM 2260</strain>
    </source>
</reference>
<sequence>MRKSGLTEEQMVRILREAEAPGASVAEAARKHGVAAQTLFRWRQKFGSARSD</sequence>
<evidence type="ECO:0000313" key="1">
    <source>
        <dbReference type="EMBL" id="GEL75397.1"/>
    </source>
</evidence>
<dbReference type="Proteomes" id="UP000321224">
    <property type="component" value="Unassembled WGS sequence"/>
</dbReference>
<dbReference type="Proteomes" id="UP000198717">
    <property type="component" value="Unassembled WGS sequence"/>
</dbReference>
<dbReference type="Pfam" id="PF01527">
    <property type="entry name" value="HTH_Tnp_1"/>
    <property type="match status" value="1"/>
</dbReference>
<accession>A0A511HP73</accession>
<dbReference type="GO" id="GO:0006313">
    <property type="term" value="P:DNA transposition"/>
    <property type="evidence" value="ECO:0007669"/>
    <property type="project" value="InterPro"/>
</dbReference>
<gene>
    <name evidence="1" type="ORF">MVI01_71810</name>
    <name evidence="2" type="ORF">SAMN04488504_109310</name>
</gene>
<comment type="caution">
    <text evidence="1">The sequence shown here is derived from an EMBL/GenBank/DDBJ whole genome shotgun (WGS) entry which is preliminary data.</text>
</comment>
<dbReference type="EMBL" id="FNAJ01000009">
    <property type="protein sequence ID" value="SDE65903.1"/>
    <property type="molecule type" value="Genomic_DNA"/>
</dbReference>